<keyword evidence="3" id="KW-0479">Metal-binding</keyword>
<keyword evidence="4" id="KW-0408">Iron</keyword>
<gene>
    <name evidence="8" type="ORF">METZ01_LOCUS137585</name>
</gene>
<evidence type="ECO:0000259" key="7">
    <source>
        <dbReference type="PROSITE" id="PS51918"/>
    </source>
</evidence>
<dbReference type="InterPro" id="IPR006638">
    <property type="entry name" value="Elp3/MiaA/NifB-like_rSAM"/>
</dbReference>
<accession>A0A381Z725</accession>
<dbReference type="SFLD" id="SFLDS00029">
    <property type="entry name" value="Radical_SAM"/>
    <property type="match status" value="1"/>
</dbReference>
<dbReference type="InterPro" id="IPR058240">
    <property type="entry name" value="rSAM_sf"/>
</dbReference>
<dbReference type="InterPro" id="IPR023404">
    <property type="entry name" value="rSAM_horseshoe"/>
</dbReference>
<dbReference type="GO" id="GO:0031419">
    <property type="term" value="F:cobalamin binding"/>
    <property type="evidence" value="ECO:0007669"/>
    <property type="project" value="InterPro"/>
</dbReference>
<dbReference type="InterPro" id="IPR051198">
    <property type="entry name" value="BchE-like"/>
</dbReference>
<dbReference type="PANTHER" id="PTHR43409">
    <property type="entry name" value="ANAEROBIC MAGNESIUM-PROTOPORPHYRIN IX MONOMETHYL ESTER CYCLASE-RELATED"/>
    <property type="match status" value="1"/>
</dbReference>
<feature type="domain" description="Radical SAM core" evidence="7">
    <location>
        <begin position="309"/>
        <end position="532"/>
    </location>
</feature>
<reference evidence="8" key="1">
    <citation type="submission" date="2018-05" db="EMBL/GenBank/DDBJ databases">
        <authorList>
            <person name="Lanie J.A."/>
            <person name="Ng W.-L."/>
            <person name="Kazmierczak K.M."/>
            <person name="Andrzejewski T.M."/>
            <person name="Davidsen T.M."/>
            <person name="Wayne K.J."/>
            <person name="Tettelin H."/>
            <person name="Glass J.I."/>
            <person name="Rusch D."/>
            <person name="Podicherti R."/>
            <person name="Tsui H.-C.T."/>
            <person name="Winkler M.E."/>
        </authorList>
    </citation>
    <scope>NUCLEOTIDE SEQUENCE</scope>
</reference>
<keyword evidence="5" id="KW-0411">Iron-sulfur</keyword>
<comment type="cofactor">
    <cofactor evidence="1">
        <name>[4Fe-4S] cluster</name>
        <dbReference type="ChEBI" id="CHEBI:49883"/>
    </cofactor>
</comment>
<dbReference type="GO" id="GO:0051536">
    <property type="term" value="F:iron-sulfur cluster binding"/>
    <property type="evidence" value="ECO:0007669"/>
    <property type="project" value="UniProtKB-KW"/>
</dbReference>
<dbReference type="SMART" id="SM00729">
    <property type="entry name" value="Elp3"/>
    <property type="match status" value="1"/>
</dbReference>
<evidence type="ECO:0000313" key="8">
    <source>
        <dbReference type="EMBL" id="SVA84731.1"/>
    </source>
</evidence>
<dbReference type="InterPro" id="IPR007197">
    <property type="entry name" value="rSAM"/>
</dbReference>
<evidence type="ECO:0000256" key="3">
    <source>
        <dbReference type="ARBA" id="ARBA00022723"/>
    </source>
</evidence>
<evidence type="ECO:0000259" key="6">
    <source>
        <dbReference type="PROSITE" id="PS51332"/>
    </source>
</evidence>
<dbReference type="Gene3D" id="3.40.50.280">
    <property type="entry name" value="Cobalamin-binding domain"/>
    <property type="match status" value="1"/>
</dbReference>
<feature type="domain" description="B12-binding" evidence="6">
    <location>
        <begin position="122"/>
        <end position="268"/>
    </location>
</feature>
<dbReference type="Gene3D" id="3.80.30.20">
    <property type="entry name" value="tm_1862 like domain"/>
    <property type="match status" value="1"/>
</dbReference>
<protein>
    <submittedName>
        <fullName evidence="8">Uncharacterized protein</fullName>
    </submittedName>
</protein>
<sequence>MIYLVFPTSWHPSQPYLSLPSLKAFLNQNGVHDVVQRDLAIELLNDLCTWEKTKPLYERIIRELNELSSQSRLTQVEVEKVAKLREAEEIIMALKDQIDAAVNSQRSPEFYEIDQYMENLKVMDVWLDNILAPYYPSQLTVIGSQMRFSPYSSKEVIDSFSHPEENFFYDLYEKWYLDDILKEDIDIFGISITSVEQIISGLTLAYLVKKNRPEIHITVGGSVFTKLVDRLEKDASPLFDFVDSFIVHEGETPLLRLVEHLRGDGDLSKVPNLIYREEGIVKVNRPFAKEELNALPTPDFDGLPLDLYLSPNRVLPVMGSRGCYWEKCAFCSIPFDHMNFHVRYAENVVNDFKVLQEKYNCDHFFFTDEALPINFLRTFAAKIIEQKIDVQWTGELKFEKSLLKDDRIELLYKSGCRKLIFGLESYNQRVLDAMKKGVELSWVDDTAEACMKLGIAMHFYLICGFPTETETEVMDSINFVLNNQRLLDSPGFSAILSQFDLERGAPIEKNPSEWGITKLYTPPEHDLSLGYTYETTVGMSSDEANVLYQQLIEKLGREVMTFPHNYSLSDGLLYLSHHQKHSLTERLGVPA</sequence>
<evidence type="ECO:0000256" key="4">
    <source>
        <dbReference type="ARBA" id="ARBA00023004"/>
    </source>
</evidence>
<proteinExistence type="predicted"/>
<dbReference type="EMBL" id="UINC01020100">
    <property type="protein sequence ID" value="SVA84731.1"/>
    <property type="molecule type" value="Genomic_DNA"/>
</dbReference>
<dbReference type="InterPro" id="IPR006158">
    <property type="entry name" value="Cobalamin-bd"/>
</dbReference>
<dbReference type="AlphaFoldDB" id="A0A381Z725"/>
<dbReference type="SFLD" id="SFLDG01082">
    <property type="entry name" value="B12-binding_domain_containing"/>
    <property type="match status" value="1"/>
</dbReference>
<dbReference type="PROSITE" id="PS51332">
    <property type="entry name" value="B12_BINDING"/>
    <property type="match status" value="1"/>
</dbReference>
<dbReference type="PANTHER" id="PTHR43409:SF7">
    <property type="entry name" value="BLL1977 PROTEIN"/>
    <property type="match status" value="1"/>
</dbReference>
<dbReference type="SUPFAM" id="SSF102114">
    <property type="entry name" value="Radical SAM enzymes"/>
    <property type="match status" value="1"/>
</dbReference>
<dbReference type="PROSITE" id="PS51918">
    <property type="entry name" value="RADICAL_SAM"/>
    <property type="match status" value="1"/>
</dbReference>
<dbReference type="GO" id="GO:0003824">
    <property type="term" value="F:catalytic activity"/>
    <property type="evidence" value="ECO:0007669"/>
    <property type="project" value="InterPro"/>
</dbReference>
<name>A0A381Z725_9ZZZZ</name>
<keyword evidence="2" id="KW-0949">S-adenosyl-L-methionine</keyword>
<evidence type="ECO:0000256" key="1">
    <source>
        <dbReference type="ARBA" id="ARBA00001966"/>
    </source>
</evidence>
<evidence type="ECO:0000256" key="5">
    <source>
        <dbReference type="ARBA" id="ARBA00023014"/>
    </source>
</evidence>
<evidence type="ECO:0000256" key="2">
    <source>
        <dbReference type="ARBA" id="ARBA00022691"/>
    </source>
</evidence>
<dbReference type="GO" id="GO:0046872">
    <property type="term" value="F:metal ion binding"/>
    <property type="evidence" value="ECO:0007669"/>
    <property type="project" value="UniProtKB-KW"/>
</dbReference>
<dbReference type="GO" id="GO:0005829">
    <property type="term" value="C:cytosol"/>
    <property type="evidence" value="ECO:0007669"/>
    <property type="project" value="TreeGrafter"/>
</dbReference>
<organism evidence="8">
    <name type="scientific">marine metagenome</name>
    <dbReference type="NCBI Taxonomy" id="408172"/>
    <lineage>
        <taxon>unclassified sequences</taxon>
        <taxon>metagenomes</taxon>
        <taxon>ecological metagenomes</taxon>
    </lineage>
</organism>
<dbReference type="Pfam" id="PF04055">
    <property type="entry name" value="Radical_SAM"/>
    <property type="match status" value="1"/>
</dbReference>